<comment type="caution">
    <text evidence="2">The sequence shown here is derived from an EMBL/GenBank/DDBJ whole genome shotgun (WGS) entry which is preliminary data.</text>
</comment>
<dbReference type="RefSeq" id="WP_302079118.1">
    <property type="nucleotide sequence ID" value="NZ_JAUKWQ010000011.1"/>
</dbReference>
<dbReference type="SUPFAM" id="SSF56003">
    <property type="entry name" value="Molybdenum cofactor-binding domain"/>
    <property type="match status" value="2"/>
</dbReference>
<evidence type="ECO:0000259" key="1">
    <source>
        <dbReference type="SMART" id="SM01008"/>
    </source>
</evidence>
<evidence type="ECO:0000313" key="3">
    <source>
        <dbReference type="Proteomes" id="UP001169006"/>
    </source>
</evidence>
<dbReference type="Pfam" id="PF20256">
    <property type="entry name" value="MoCoBD_2"/>
    <property type="match status" value="2"/>
</dbReference>
<dbReference type="EMBL" id="JAUKWQ010000011">
    <property type="protein sequence ID" value="MDO1584852.1"/>
    <property type="molecule type" value="Genomic_DNA"/>
</dbReference>
<keyword evidence="3" id="KW-1185">Reference proteome</keyword>
<dbReference type="PIRSF" id="PIRSF036389">
    <property type="entry name" value="IOR_B"/>
    <property type="match status" value="1"/>
</dbReference>
<sequence length="752" mass="80912">MTPSSHLPVTRRNFLGGAGIVVAFSLAGMSTARGAATGEAEPSGTGAVSVLPDDLQPFPYLDSWIRIDADGKAQVFTGKVELGQGIMTALLQVAAEELDMPPNLVSIVTADTTRTPDEGLTAASHSMQYGGPALRLAAANVRMLLLRTAASMLGVADTEVSTMGDGTIRASNGRSIPYGAVAASLSLHVEAVADAPLRQPKSYRSIGQSLPRLDIPGKVTGGASFIQDMRLPGMLHARVIRAPSEGMKLALPPRAEIEAIPGLHAFVQQGDFAAVVCEREWDAVSIMRQLMANPSQRQDENLPVGDIASILKPLPAKDYVIEKVSHPTAKPVKRLEARYTRPWYSHGSIGPSCAIAQMVDGELTVWSHSQGIFDVKRVASSLVGMPEDKVHAIHVQGAGCYGQNGADDAAADAALIAHLLPGRPVRLQWMREQEFGWEPLGAGMVTEAVAELDASNRIVTWNYDVWSPPHNTRPTTANGVLAGWEVTPAFPPAEKIPIPMPAGDGSRNSNPLYALPNMDVNFHFISNGPFRSSAMRSLGGHLNVFSIESMFDELAKAAATDPLDLRLDHMEDARARAVMMAGAEAFRWKTRRKESKFHGFGMGFARYKNLGAYCSVFLEISVEQNTGAITVLRAQTAVDCGEVVNPDGVRNQVEGGLIQSLSWCTREAMSYDTQRRTSFDWSSYPILRFQSVPIDIRVDVLPKPGEPFLGVAEASQGPTSAALANALADATGLRFRDMPLTPEKLRRALITL</sequence>
<dbReference type="SMART" id="SM01008">
    <property type="entry name" value="Ald_Xan_dh_C"/>
    <property type="match status" value="1"/>
</dbReference>
<dbReference type="PANTHER" id="PTHR47495">
    <property type="entry name" value="ALDEHYDE DEHYDROGENASE"/>
    <property type="match status" value="1"/>
</dbReference>
<protein>
    <submittedName>
        <fullName evidence="2">Molybdopterin-dependent oxidoreductase</fullName>
    </submittedName>
</protein>
<dbReference type="Pfam" id="PF02738">
    <property type="entry name" value="MoCoBD_1"/>
    <property type="match status" value="1"/>
</dbReference>
<dbReference type="InterPro" id="IPR052516">
    <property type="entry name" value="N-heterocyclic_Hydroxylase"/>
</dbReference>
<name>A0ABT8T2A8_9HYPH</name>
<feature type="domain" description="Aldehyde oxidase/xanthine dehydrogenase a/b hammerhead" evidence="1">
    <location>
        <begin position="220"/>
        <end position="298"/>
    </location>
</feature>
<dbReference type="Proteomes" id="UP001169006">
    <property type="component" value="Unassembled WGS sequence"/>
</dbReference>
<accession>A0ABT8T2A8</accession>
<dbReference type="Gene3D" id="3.90.1170.50">
    <property type="entry name" value="Aldehyde oxidase/xanthine dehydrogenase, a/b hammerhead"/>
    <property type="match status" value="1"/>
</dbReference>
<proteinExistence type="predicted"/>
<dbReference type="InterPro" id="IPR037165">
    <property type="entry name" value="AldOxase/xan_DH_Mopterin-bd_sf"/>
</dbReference>
<gene>
    <name evidence="2" type="ORF">Q2T52_22420</name>
</gene>
<dbReference type="PROSITE" id="PS51318">
    <property type="entry name" value="TAT"/>
    <property type="match status" value="1"/>
</dbReference>
<dbReference type="InterPro" id="IPR008274">
    <property type="entry name" value="AldOxase/xan_DH_MoCoBD1"/>
</dbReference>
<dbReference type="InterPro" id="IPR006311">
    <property type="entry name" value="TAT_signal"/>
</dbReference>
<dbReference type="PANTHER" id="PTHR47495:SF1">
    <property type="entry name" value="BLL3820 PROTEIN"/>
    <property type="match status" value="1"/>
</dbReference>
<organism evidence="2 3">
    <name type="scientific">Rhizobium oryzicola</name>
    <dbReference type="NCBI Taxonomy" id="1232668"/>
    <lineage>
        <taxon>Bacteria</taxon>
        <taxon>Pseudomonadati</taxon>
        <taxon>Pseudomonadota</taxon>
        <taxon>Alphaproteobacteria</taxon>
        <taxon>Hyphomicrobiales</taxon>
        <taxon>Rhizobiaceae</taxon>
        <taxon>Rhizobium/Agrobacterium group</taxon>
        <taxon>Rhizobium</taxon>
    </lineage>
</organism>
<reference evidence="2" key="2">
    <citation type="submission" date="2023-07" db="EMBL/GenBank/DDBJ databases">
        <authorList>
            <person name="Sun H."/>
        </authorList>
    </citation>
    <scope>NUCLEOTIDE SEQUENCE</scope>
    <source>
        <strain evidence="2">05753</strain>
    </source>
</reference>
<dbReference type="InterPro" id="IPR012368">
    <property type="entry name" value="OxRdtase_Mopterin-bd_su_IorB"/>
</dbReference>
<dbReference type="InterPro" id="IPR046867">
    <property type="entry name" value="AldOxase/xan_DH_MoCoBD2"/>
</dbReference>
<evidence type="ECO:0000313" key="2">
    <source>
        <dbReference type="EMBL" id="MDO1584852.1"/>
    </source>
</evidence>
<reference evidence="2" key="1">
    <citation type="journal article" date="2015" name="Int. J. Syst. Evol. Microbiol.">
        <title>Rhizobium oryzicola sp. nov., potential plant-growth-promoting endophytic bacteria isolated from rice roots.</title>
        <authorList>
            <person name="Zhang X.X."/>
            <person name="Gao J.S."/>
            <person name="Cao Y.H."/>
            <person name="Sheirdil R.A."/>
            <person name="Wang X.C."/>
            <person name="Zhang L."/>
        </authorList>
    </citation>
    <scope>NUCLEOTIDE SEQUENCE</scope>
    <source>
        <strain evidence="2">05753</strain>
    </source>
</reference>
<dbReference type="Gene3D" id="3.30.365.10">
    <property type="entry name" value="Aldehyde oxidase/xanthine dehydrogenase, molybdopterin binding domain"/>
    <property type="match status" value="4"/>
</dbReference>
<dbReference type="InterPro" id="IPR000674">
    <property type="entry name" value="Ald_Oxase/Xan_DH_a/b"/>
</dbReference>